<reference evidence="6 7" key="1">
    <citation type="journal article" date="2016" name="Genome Biol. Evol.">
        <title>Divergent and convergent evolution of fungal pathogenicity.</title>
        <authorList>
            <person name="Shang Y."/>
            <person name="Xiao G."/>
            <person name="Zheng P."/>
            <person name="Cen K."/>
            <person name="Zhan S."/>
            <person name="Wang C."/>
        </authorList>
    </citation>
    <scope>NUCLEOTIDE SEQUENCE [LARGE SCALE GENOMIC DNA]</scope>
    <source>
        <strain evidence="6 7">RCEF 264</strain>
    </source>
</reference>
<proteinExistence type="inferred from homology"/>
<evidence type="ECO:0000256" key="4">
    <source>
        <dbReference type="ARBA" id="ARBA00023002"/>
    </source>
</evidence>
<name>A0A162IFB7_9HYPO</name>
<protein>
    <submittedName>
        <fullName evidence="6">Prolyl 4-hydroxylase</fullName>
    </submittedName>
</protein>
<dbReference type="AlphaFoldDB" id="A0A162IFB7"/>
<dbReference type="Pfam" id="PF00881">
    <property type="entry name" value="Nitroreductase"/>
    <property type="match status" value="1"/>
</dbReference>
<dbReference type="PANTHER" id="PTHR43425:SF2">
    <property type="entry name" value="OXYGEN-INSENSITIVE NADPH NITROREDUCTASE"/>
    <property type="match status" value="1"/>
</dbReference>
<keyword evidence="3" id="KW-0288">FMN</keyword>
<dbReference type="InterPro" id="IPR000415">
    <property type="entry name" value="Nitroreductase-like"/>
</dbReference>
<dbReference type="Gene3D" id="3.40.109.10">
    <property type="entry name" value="NADH Oxidase"/>
    <property type="match status" value="1"/>
</dbReference>
<dbReference type="InterPro" id="IPR016446">
    <property type="entry name" value="Flavin_OxRdtase_Frp"/>
</dbReference>
<evidence type="ECO:0000313" key="7">
    <source>
        <dbReference type="Proteomes" id="UP000076874"/>
    </source>
</evidence>
<feature type="domain" description="Nitroreductase" evidence="5">
    <location>
        <begin position="36"/>
        <end position="187"/>
    </location>
</feature>
<keyword evidence="4" id="KW-0560">Oxidoreductase</keyword>
<dbReference type="GO" id="GO:0016491">
    <property type="term" value="F:oxidoreductase activity"/>
    <property type="evidence" value="ECO:0007669"/>
    <property type="project" value="UniProtKB-KW"/>
</dbReference>
<evidence type="ECO:0000313" key="6">
    <source>
        <dbReference type="EMBL" id="OAA56335.1"/>
    </source>
</evidence>
<dbReference type="EMBL" id="AZHD01000017">
    <property type="protein sequence ID" value="OAA56335.1"/>
    <property type="molecule type" value="Genomic_DNA"/>
</dbReference>
<dbReference type="CDD" id="cd02146">
    <property type="entry name" value="NfsA-like"/>
    <property type="match status" value="1"/>
</dbReference>
<keyword evidence="2" id="KW-0285">Flavoprotein</keyword>
<dbReference type="Proteomes" id="UP000076874">
    <property type="component" value="Unassembled WGS sequence"/>
</dbReference>
<keyword evidence="7" id="KW-1185">Reference proteome</keyword>
<dbReference type="SUPFAM" id="SSF55469">
    <property type="entry name" value="FMN-dependent nitroreductase-like"/>
    <property type="match status" value="1"/>
</dbReference>
<comment type="similarity">
    <text evidence="1">Belongs to the flavin oxidoreductase frp family.</text>
</comment>
<accession>A0A162IFB7</accession>
<dbReference type="PANTHER" id="PTHR43425">
    <property type="entry name" value="OXYGEN-INSENSITIVE NADPH NITROREDUCTASE"/>
    <property type="match status" value="1"/>
</dbReference>
<sequence length="283" mass="30164">MSDLASLVTDRYGSPPAPGAFGDLVANHTLTTLLAHKSVRQFVLGQALPAGTLDVLVAAAQSAPTSSNLQTWSVVAVQDPGRKARLATLCGDQAFVRNAPLFLLFVADLHRLEKVAEATGQPPGAALAYTETFLIASLDAAFAAQNVIVAAEALGLGGCYVGAARNHPREVAELLGLPPRAVGLFGMALGVPDLTATDDTPAAAVKPRLPAAEVLHHERWDDNDQAQHFEAYDKVLGVFNASQQRADQPAWTARVTTRVATEAEMHGRHELRQILNERNFELK</sequence>
<evidence type="ECO:0000256" key="1">
    <source>
        <dbReference type="ARBA" id="ARBA00008366"/>
    </source>
</evidence>
<evidence type="ECO:0000256" key="3">
    <source>
        <dbReference type="ARBA" id="ARBA00022643"/>
    </source>
</evidence>
<evidence type="ECO:0000256" key="2">
    <source>
        <dbReference type="ARBA" id="ARBA00022630"/>
    </source>
</evidence>
<gene>
    <name evidence="6" type="ORF">SPI_07946</name>
</gene>
<organism evidence="6 7">
    <name type="scientific">Niveomyces insectorum RCEF 264</name>
    <dbReference type="NCBI Taxonomy" id="1081102"/>
    <lineage>
        <taxon>Eukaryota</taxon>
        <taxon>Fungi</taxon>
        <taxon>Dikarya</taxon>
        <taxon>Ascomycota</taxon>
        <taxon>Pezizomycotina</taxon>
        <taxon>Sordariomycetes</taxon>
        <taxon>Hypocreomycetidae</taxon>
        <taxon>Hypocreales</taxon>
        <taxon>Cordycipitaceae</taxon>
        <taxon>Niveomyces</taxon>
    </lineage>
</organism>
<dbReference type="OrthoDB" id="2094932at2759"/>
<comment type="caution">
    <text evidence="6">The sequence shown here is derived from an EMBL/GenBank/DDBJ whole genome shotgun (WGS) entry which is preliminary data.</text>
</comment>
<dbReference type="InterPro" id="IPR029479">
    <property type="entry name" value="Nitroreductase"/>
</dbReference>
<dbReference type="PIRSF" id="PIRSF005426">
    <property type="entry name" value="Frp"/>
    <property type="match status" value="1"/>
</dbReference>
<evidence type="ECO:0000259" key="5">
    <source>
        <dbReference type="Pfam" id="PF00881"/>
    </source>
</evidence>